<name>A0A6J6E5N8_9ZZZZ</name>
<dbReference type="GO" id="GO:0030976">
    <property type="term" value="F:thiamine pyrophosphate binding"/>
    <property type="evidence" value="ECO:0007669"/>
    <property type="project" value="InterPro"/>
</dbReference>
<evidence type="ECO:0000259" key="1">
    <source>
        <dbReference type="Pfam" id="PF02775"/>
    </source>
</evidence>
<dbReference type="Pfam" id="PF02775">
    <property type="entry name" value="TPP_enzyme_C"/>
    <property type="match status" value="1"/>
</dbReference>
<dbReference type="Gene3D" id="3.40.50.1220">
    <property type="entry name" value="TPP-binding domain"/>
    <property type="match status" value="1"/>
</dbReference>
<dbReference type="SUPFAM" id="SSF52518">
    <property type="entry name" value="Thiamin diphosphate-binding fold (THDP-binding)"/>
    <property type="match status" value="1"/>
</dbReference>
<dbReference type="InterPro" id="IPR029061">
    <property type="entry name" value="THDP-binding"/>
</dbReference>
<organism evidence="3">
    <name type="scientific">freshwater metagenome</name>
    <dbReference type="NCBI Taxonomy" id="449393"/>
    <lineage>
        <taxon>unclassified sequences</taxon>
        <taxon>metagenomes</taxon>
        <taxon>ecological metagenomes</taxon>
    </lineage>
</organism>
<sequence>MRWFHDPGVPTESTSETWRALASRVFISTLGARPGPVHLNLPFDEPLFGEPLALPEARDHEWSLRVRGNNWSESDIKLFSQSCSGKTGVFVAGKGTPAALLQLAEQLGWPIFADPRSGLRREHPNVIIAFDPILRAERFVSVANPEVIVHVGEAPASKVLSQWMRKSHAPVLHLGESETVVDPLHRVAISFVGNLGEFCALAAAGAHSCDAEWLTRWKKADVVASNVIETWVAQHWSEISVSHTVSRALLAGSQCVVSSSMPIRDLEWFGGAMTDVVVHSNRGANGIDGVVSTAVGVALGSGATTFLLIGDIACIHDSNGMWDMKRRDVDVRIVVTNNDGGAIFSFLPQAREVDAEVFEKIYGTPHGVSFASLAHAHGIKYCAVTSVQELDAACQELGPILIEARFERSADVAQHEDLNAAVIRALEEATA</sequence>
<feature type="domain" description="Menaquinone biosynthesis protein MenD middle" evidence="2">
    <location>
        <begin position="85"/>
        <end position="249"/>
    </location>
</feature>
<dbReference type="EMBL" id="CAEZTC010000223">
    <property type="protein sequence ID" value="CAB4571712.1"/>
    <property type="molecule type" value="Genomic_DNA"/>
</dbReference>
<dbReference type="InterPro" id="IPR011766">
    <property type="entry name" value="TPP_enzyme_TPP-bd"/>
</dbReference>
<protein>
    <submittedName>
        <fullName evidence="3">Unannotated protein</fullName>
    </submittedName>
</protein>
<dbReference type="GO" id="GO:0003824">
    <property type="term" value="F:catalytic activity"/>
    <property type="evidence" value="ECO:0007669"/>
    <property type="project" value="InterPro"/>
</dbReference>
<dbReference type="InterPro" id="IPR029035">
    <property type="entry name" value="DHS-like_NAD/FAD-binding_dom"/>
</dbReference>
<dbReference type="Pfam" id="PF16582">
    <property type="entry name" value="TPP_enzyme_M_2"/>
    <property type="match status" value="1"/>
</dbReference>
<dbReference type="AlphaFoldDB" id="A0A6J6E5N8"/>
<feature type="domain" description="Thiamine pyrophosphate enzyme TPP-binding" evidence="1">
    <location>
        <begin position="291"/>
        <end position="397"/>
    </location>
</feature>
<dbReference type="InterPro" id="IPR032264">
    <property type="entry name" value="MenD_middle"/>
</dbReference>
<dbReference type="SUPFAM" id="SSF52467">
    <property type="entry name" value="DHS-like NAD/FAD-binding domain"/>
    <property type="match status" value="1"/>
</dbReference>
<evidence type="ECO:0000259" key="2">
    <source>
        <dbReference type="Pfam" id="PF16582"/>
    </source>
</evidence>
<dbReference type="PANTHER" id="PTHR42916">
    <property type="entry name" value="2-SUCCINYL-5-ENOLPYRUVYL-6-HYDROXY-3-CYCLOHEXENE-1-CARBOXYLATE SYNTHASE"/>
    <property type="match status" value="1"/>
</dbReference>
<accession>A0A6J6E5N8</accession>
<reference evidence="3" key="1">
    <citation type="submission" date="2020-05" db="EMBL/GenBank/DDBJ databases">
        <authorList>
            <person name="Chiriac C."/>
            <person name="Salcher M."/>
            <person name="Ghai R."/>
            <person name="Kavagutti S V."/>
        </authorList>
    </citation>
    <scope>NUCLEOTIDE SEQUENCE</scope>
</reference>
<dbReference type="CDD" id="cd02009">
    <property type="entry name" value="TPP_SHCHC_synthase"/>
    <property type="match status" value="1"/>
</dbReference>
<gene>
    <name evidence="3" type="ORF">UFOPK1572_01405</name>
</gene>
<dbReference type="PANTHER" id="PTHR42916:SF1">
    <property type="entry name" value="PROTEIN PHYLLO, CHLOROPLASTIC"/>
    <property type="match status" value="1"/>
</dbReference>
<dbReference type="Gene3D" id="3.40.50.970">
    <property type="match status" value="2"/>
</dbReference>
<evidence type="ECO:0000313" key="3">
    <source>
        <dbReference type="EMBL" id="CAB4571712.1"/>
    </source>
</evidence>
<proteinExistence type="predicted"/>